<evidence type="ECO:0000256" key="2">
    <source>
        <dbReference type="ARBA" id="ARBA00022630"/>
    </source>
</evidence>
<dbReference type="NCBIfam" id="TIGR04018">
    <property type="entry name" value="Bthiol_YpdA"/>
    <property type="match status" value="1"/>
</dbReference>
<dbReference type="Gene3D" id="3.50.50.60">
    <property type="entry name" value="FAD/NAD(P)-binding domain"/>
    <property type="match status" value="2"/>
</dbReference>
<evidence type="ECO:0000256" key="1">
    <source>
        <dbReference type="ARBA" id="ARBA00001974"/>
    </source>
</evidence>
<dbReference type="EMBL" id="JBHUMM010000043">
    <property type="protein sequence ID" value="MFD2673044.1"/>
    <property type="molecule type" value="Genomic_DNA"/>
</dbReference>
<keyword evidence="5" id="KW-1185">Reference proteome</keyword>
<evidence type="ECO:0000313" key="5">
    <source>
        <dbReference type="Proteomes" id="UP001597497"/>
    </source>
</evidence>
<sequence length="322" mass="36174">MEQVIIVGGGPCGIAAAIACKQAGFDPLVIEKGSIVQSIYQYPTYLVFHSTSENLEIGNYPFMSVQEKPTRQEALQYYRTVAEREQLRVHTYEKVIAVNRDEKGFKVETKDRFGKSHAYRAQNLIMATGYFDHPNHLGIPGEDLLKVSHFYQEAHPYHQMKVAVIGGKNSAIDAALDLLRVGAEVTVIYRQDQLSPSVKAWVRPVFESMVDKGKIHMLWNTEVTRITAESITVKDKENERTIENDFVLALTGFRPDRAFLENMGVQLDEQHDAPLHDPETMETNVPGLYIAGVIAAGREANAIFIENGRHHGSKIARHMLAK</sequence>
<dbReference type="SUPFAM" id="SSF51905">
    <property type="entry name" value="FAD/NAD(P)-binding domain"/>
    <property type="match status" value="1"/>
</dbReference>
<dbReference type="Pfam" id="PF13738">
    <property type="entry name" value="Pyr_redox_3"/>
    <property type="match status" value="1"/>
</dbReference>
<evidence type="ECO:0000256" key="3">
    <source>
        <dbReference type="ARBA" id="ARBA00023002"/>
    </source>
</evidence>
<dbReference type="InterPro" id="IPR050097">
    <property type="entry name" value="Ferredoxin-NADP_redctase_2"/>
</dbReference>
<protein>
    <submittedName>
        <fullName evidence="4">YpdA family putative bacillithiol disulfide reductase</fullName>
    </submittedName>
</protein>
<dbReference type="Proteomes" id="UP001597497">
    <property type="component" value="Unassembled WGS sequence"/>
</dbReference>
<dbReference type="PRINTS" id="PR00368">
    <property type="entry name" value="FADPNR"/>
</dbReference>
<dbReference type="PANTHER" id="PTHR48105">
    <property type="entry name" value="THIOREDOXIN REDUCTASE 1-RELATED-RELATED"/>
    <property type="match status" value="1"/>
</dbReference>
<organism evidence="4 5">
    <name type="scientific">Marinicrinis sediminis</name>
    <dbReference type="NCBI Taxonomy" id="1652465"/>
    <lineage>
        <taxon>Bacteria</taxon>
        <taxon>Bacillati</taxon>
        <taxon>Bacillota</taxon>
        <taxon>Bacilli</taxon>
        <taxon>Bacillales</taxon>
        <taxon>Paenibacillaceae</taxon>
    </lineage>
</organism>
<dbReference type="InterPro" id="IPR036188">
    <property type="entry name" value="FAD/NAD-bd_sf"/>
</dbReference>
<comment type="caution">
    <text evidence="4">The sequence shown here is derived from an EMBL/GenBank/DDBJ whole genome shotgun (WGS) entry which is preliminary data.</text>
</comment>
<dbReference type="RefSeq" id="WP_379930600.1">
    <property type="nucleotide sequence ID" value="NZ_JBHUMM010000043.1"/>
</dbReference>
<name>A0ABW5RET0_9BACL</name>
<reference evidence="5" key="1">
    <citation type="journal article" date="2019" name="Int. J. Syst. Evol. Microbiol.">
        <title>The Global Catalogue of Microorganisms (GCM) 10K type strain sequencing project: providing services to taxonomists for standard genome sequencing and annotation.</title>
        <authorList>
            <consortium name="The Broad Institute Genomics Platform"/>
            <consortium name="The Broad Institute Genome Sequencing Center for Infectious Disease"/>
            <person name="Wu L."/>
            <person name="Ma J."/>
        </authorList>
    </citation>
    <scope>NUCLEOTIDE SEQUENCE [LARGE SCALE GENOMIC DNA]</scope>
    <source>
        <strain evidence="5">KCTC 33676</strain>
    </source>
</reference>
<dbReference type="InterPro" id="IPR023856">
    <property type="entry name" value="Bdr"/>
</dbReference>
<comment type="cofactor">
    <cofactor evidence="1">
        <name>FAD</name>
        <dbReference type="ChEBI" id="CHEBI:57692"/>
    </cofactor>
</comment>
<dbReference type="PRINTS" id="PR00469">
    <property type="entry name" value="PNDRDTASEII"/>
</dbReference>
<keyword evidence="3" id="KW-0560">Oxidoreductase</keyword>
<proteinExistence type="predicted"/>
<gene>
    <name evidence="4" type="ORF">ACFSUC_15850</name>
</gene>
<keyword evidence="2" id="KW-0285">Flavoprotein</keyword>
<accession>A0ABW5RET0</accession>
<evidence type="ECO:0000313" key="4">
    <source>
        <dbReference type="EMBL" id="MFD2673044.1"/>
    </source>
</evidence>